<dbReference type="Pfam" id="PF03441">
    <property type="entry name" value="FAD_binding_7"/>
    <property type="match status" value="1"/>
</dbReference>
<dbReference type="OrthoDB" id="9772484at2"/>
<comment type="similarity">
    <text evidence="4">Belongs to the DNA photolyase family.</text>
</comment>
<organism evidence="6 7">
    <name type="scientific">Paenibacillus aquistagni</name>
    <dbReference type="NCBI Taxonomy" id="1852522"/>
    <lineage>
        <taxon>Bacteria</taxon>
        <taxon>Bacillati</taxon>
        <taxon>Bacillota</taxon>
        <taxon>Bacilli</taxon>
        <taxon>Bacillales</taxon>
        <taxon>Paenibacillaceae</taxon>
        <taxon>Paenibacillus</taxon>
    </lineage>
</organism>
<evidence type="ECO:0000256" key="4">
    <source>
        <dbReference type="RuleBase" id="RU004182"/>
    </source>
</evidence>
<dbReference type="EMBL" id="FXAZ01000010">
    <property type="protein sequence ID" value="SMG58591.1"/>
    <property type="molecule type" value="Genomic_DNA"/>
</dbReference>
<dbReference type="RefSeq" id="WP_085498670.1">
    <property type="nucleotide sequence ID" value="NZ_FXAZ01000010.1"/>
</dbReference>
<dbReference type="Gene3D" id="1.25.40.80">
    <property type="match status" value="1"/>
</dbReference>
<keyword evidence="4" id="KW-0157">Chromophore</keyword>
<evidence type="ECO:0000256" key="1">
    <source>
        <dbReference type="ARBA" id="ARBA00022630"/>
    </source>
</evidence>
<feature type="binding site" evidence="3">
    <location>
        <position position="227"/>
    </location>
    <ligand>
        <name>FAD</name>
        <dbReference type="ChEBI" id="CHEBI:57692"/>
    </ligand>
</feature>
<dbReference type="Pfam" id="PF00875">
    <property type="entry name" value="DNA_photolyase"/>
    <property type="match status" value="1"/>
</dbReference>
<dbReference type="InterPro" id="IPR036134">
    <property type="entry name" value="Crypto/Photolyase_FAD-like_sf"/>
</dbReference>
<reference evidence="6 7" key="1">
    <citation type="submission" date="2017-04" db="EMBL/GenBank/DDBJ databases">
        <authorList>
            <person name="Afonso C.L."/>
            <person name="Miller P.J."/>
            <person name="Scott M.A."/>
            <person name="Spackman E."/>
            <person name="Goraichik I."/>
            <person name="Dimitrov K.M."/>
            <person name="Suarez D.L."/>
            <person name="Swayne D.E."/>
        </authorList>
    </citation>
    <scope>NUCLEOTIDE SEQUENCE [LARGE SCALE GENOMIC DNA]</scope>
    <source>
        <strain evidence="6 7">11</strain>
    </source>
</reference>
<dbReference type="PRINTS" id="PR00147">
    <property type="entry name" value="DNAPHOTLYASE"/>
</dbReference>
<dbReference type="InterPro" id="IPR014729">
    <property type="entry name" value="Rossmann-like_a/b/a_fold"/>
</dbReference>
<evidence type="ECO:0000256" key="2">
    <source>
        <dbReference type="ARBA" id="ARBA00022827"/>
    </source>
</evidence>
<dbReference type="InterPro" id="IPR002081">
    <property type="entry name" value="Cryptochrome/DNA_photolyase_1"/>
</dbReference>
<dbReference type="Proteomes" id="UP000193834">
    <property type="component" value="Unassembled WGS sequence"/>
</dbReference>
<dbReference type="GO" id="GO:0003677">
    <property type="term" value="F:DNA binding"/>
    <property type="evidence" value="ECO:0007669"/>
    <property type="project" value="TreeGrafter"/>
</dbReference>
<dbReference type="PROSITE" id="PS51645">
    <property type="entry name" value="PHR_CRY_ALPHA_BETA"/>
    <property type="match status" value="1"/>
</dbReference>
<keyword evidence="7" id="KW-1185">Reference proteome</keyword>
<feature type="binding site" evidence="3">
    <location>
        <position position="272"/>
    </location>
    <ligand>
        <name>FAD</name>
        <dbReference type="ChEBI" id="CHEBI:57692"/>
    </ligand>
</feature>
<evidence type="ECO:0000313" key="6">
    <source>
        <dbReference type="EMBL" id="SMG58591.1"/>
    </source>
</evidence>
<accession>A0A1X7LXL7</accession>
<dbReference type="AlphaFoldDB" id="A0A1X7LXL7"/>
<feature type="binding site" evidence="3">
    <location>
        <begin position="368"/>
        <end position="370"/>
    </location>
    <ligand>
        <name>FAD</name>
        <dbReference type="ChEBI" id="CHEBI:57692"/>
    </ligand>
</feature>
<dbReference type="InterPro" id="IPR036155">
    <property type="entry name" value="Crypto/Photolyase_N_sf"/>
</dbReference>
<evidence type="ECO:0000259" key="5">
    <source>
        <dbReference type="PROSITE" id="PS51645"/>
    </source>
</evidence>
<dbReference type="PANTHER" id="PTHR11455">
    <property type="entry name" value="CRYPTOCHROME"/>
    <property type="match status" value="1"/>
</dbReference>
<name>A0A1X7LXL7_9BACL</name>
<feature type="binding site" evidence="3">
    <location>
        <begin position="275"/>
        <end position="282"/>
    </location>
    <ligand>
        <name>FAD</name>
        <dbReference type="ChEBI" id="CHEBI:57692"/>
    </ligand>
</feature>
<comment type="cofactor">
    <cofactor evidence="3">
        <name>FAD</name>
        <dbReference type="ChEBI" id="CHEBI:57692"/>
    </cofactor>
    <text evidence="3">Binds 1 FAD per subunit.</text>
</comment>
<dbReference type="InterPro" id="IPR005101">
    <property type="entry name" value="Cryptochr/Photolyase_FAD-bd"/>
</dbReference>
<dbReference type="SUPFAM" id="SSF52425">
    <property type="entry name" value="Cryptochrome/photolyase, N-terminal domain"/>
    <property type="match status" value="1"/>
</dbReference>
<dbReference type="GO" id="GO:0003904">
    <property type="term" value="F:deoxyribodipyrimidine photo-lyase activity"/>
    <property type="evidence" value="ECO:0007669"/>
    <property type="project" value="TreeGrafter"/>
</dbReference>
<dbReference type="InterPro" id="IPR006050">
    <property type="entry name" value="DNA_photolyase_N"/>
</dbReference>
<evidence type="ECO:0000313" key="7">
    <source>
        <dbReference type="Proteomes" id="UP000193834"/>
    </source>
</evidence>
<dbReference type="Gene3D" id="3.40.50.620">
    <property type="entry name" value="HUPs"/>
    <property type="match status" value="1"/>
</dbReference>
<dbReference type="STRING" id="1852522.SAMN06295960_4734"/>
<evidence type="ECO:0000256" key="3">
    <source>
        <dbReference type="PIRSR" id="PIRSR602081-1"/>
    </source>
</evidence>
<sequence length="466" mass="54461">MYVWFHRRDLRTTDLTGFDTLAELNMPGLHVMVLDPKLIDERRVREHSGRFFLKQVQRLMKQYQGHRQTLNVFYGAPDQVLLKLASCHPLAKVAYHQDVTPYAKQRDRLLQDTAQACGLEVVAAMDHMLIDADVLDHAANREQPYKVFTPFYNKWKQVMAQFAEPPRRTALSDLKTIAAGLEVTEAFRLPSWLEDVLYSTSDADSVFSQEEPLERLNIFLTEKLPDYEQGRDRYNWSHTSEMSGFFNTGTISIRQGYNSATQLGARHHVESWLRQLAWRDFYLYQALRNPDYFSYEQQFNWTSFDDSAFIRWSEADTGIPIIDAAMTELNMTGRMPNRLRMVTAMFLTKQLLCPFMHGEAYFRDKLADYDHVLNRGGWLWSSSLGYDAAPYFRVMNPVRQSETYDPSGSYIRRWLPKLAHLSDKAIHKPQGHAIVDLKQARLRAIEQYRMLLQQRKQFNESKGIEE</sequence>
<gene>
    <name evidence="6" type="ORF">SAMN06295960_4734</name>
</gene>
<feature type="binding site" evidence="3">
    <location>
        <begin position="239"/>
        <end position="243"/>
    </location>
    <ligand>
        <name>FAD</name>
        <dbReference type="ChEBI" id="CHEBI:57692"/>
    </ligand>
</feature>
<protein>
    <submittedName>
        <fullName evidence="6">Deoxyribodipyrimidine photo-lyase</fullName>
    </submittedName>
</protein>
<dbReference type="Gene3D" id="1.10.579.10">
    <property type="entry name" value="DNA Cyclobutane Dipyrimidine Photolyase, subunit A, domain 3"/>
    <property type="match status" value="1"/>
</dbReference>
<keyword evidence="2 3" id="KW-0274">FAD</keyword>
<dbReference type="SUPFAM" id="SSF48173">
    <property type="entry name" value="Cryptochrome/photolyase FAD-binding domain"/>
    <property type="match status" value="1"/>
</dbReference>
<keyword evidence="1 3" id="KW-0285">Flavoprotein</keyword>
<feature type="domain" description="Photolyase/cryptochrome alpha/beta" evidence="5">
    <location>
        <begin position="1"/>
        <end position="129"/>
    </location>
</feature>
<dbReference type="GO" id="GO:0071949">
    <property type="term" value="F:FAD binding"/>
    <property type="evidence" value="ECO:0007669"/>
    <property type="project" value="TreeGrafter"/>
</dbReference>
<dbReference type="PANTHER" id="PTHR11455:SF9">
    <property type="entry name" value="CRYPTOCHROME CIRCADIAN CLOCK 5 ISOFORM X1"/>
    <property type="match status" value="1"/>
</dbReference>
<proteinExistence type="inferred from homology"/>
<keyword evidence="6" id="KW-0456">Lyase</keyword>